<keyword evidence="7" id="KW-1185">Reference proteome</keyword>
<evidence type="ECO:0000256" key="4">
    <source>
        <dbReference type="ARBA" id="ARBA00022912"/>
    </source>
</evidence>
<dbReference type="InterPro" id="IPR036196">
    <property type="entry name" value="Ptyr_pPase_sf"/>
</dbReference>
<dbReference type="EMBL" id="CP121252">
    <property type="protein sequence ID" value="WFP17169.1"/>
    <property type="molecule type" value="Genomic_DNA"/>
</dbReference>
<evidence type="ECO:0000256" key="3">
    <source>
        <dbReference type="ARBA" id="ARBA00022801"/>
    </source>
</evidence>
<dbReference type="Pfam" id="PF01451">
    <property type="entry name" value="LMWPc"/>
    <property type="match status" value="1"/>
</dbReference>
<dbReference type="RefSeq" id="WP_278158495.1">
    <property type="nucleotide sequence ID" value="NZ_CP121252.1"/>
</dbReference>
<protein>
    <recommendedName>
        <fullName evidence="2">protein-tyrosine-phosphatase</fullName>
        <ecNumber evidence="2">3.1.3.48</ecNumber>
    </recommendedName>
</protein>
<dbReference type="InterPro" id="IPR017867">
    <property type="entry name" value="Tyr_phospatase_low_mol_wt"/>
</dbReference>
<dbReference type="PANTHER" id="PTHR11717">
    <property type="entry name" value="LOW MOLECULAR WEIGHT PROTEIN TYROSINE PHOSPHATASE"/>
    <property type="match status" value="1"/>
</dbReference>
<dbReference type="PRINTS" id="PR00719">
    <property type="entry name" value="LMWPTPASE"/>
</dbReference>
<feature type="domain" description="Phosphotyrosine protein phosphatase I" evidence="5">
    <location>
        <begin position="3"/>
        <end position="194"/>
    </location>
</feature>
<evidence type="ECO:0000256" key="2">
    <source>
        <dbReference type="ARBA" id="ARBA00013064"/>
    </source>
</evidence>
<organism evidence="6 7">
    <name type="scientific">Citricoccus muralis</name>
    <dbReference type="NCBI Taxonomy" id="169134"/>
    <lineage>
        <taxon>Bacteria</taxon>
        <taxon>Bacillati</taxon>
        <taxon>Actinomycetota</taxon>
        <taxon>Actinomycetes</taxon>
        <taxon>Micrococcales</taxon>
        <taxon>Micrococcaceae</taxon>
        <taxon>Citricoccus</taxon>
    </lineage>
</organism>
<reference evidence="6 7" key="1">
    <citation type="submission" date="2023-04" db="EMBL/GenBank/DDBJ databases">
        <title>Funneling lignin-derived compounds into biodiesel using alkali-halophilic Citricoccus sp. P2.</title>
        <authorList>
            <person name="Luo C.-B."/>
        </authorList>
    </citation>
    <scope>NUCLEOTIDE SEQUENCE [LARGE SCALE GENOMIC DNA]</scope>
    <source>
        <strain evidence="6 7">P2</strain>
    </source>
</reference>
<keyword evidence="4" id="KW-0904">Protein phosphatase</keyword>
<evidence type="ECO:0000313" key="6">
    <source>
        <dbReference type="EMBL" id="WFP17169.1"/>
    </source>
</evidence>
<sequence length="200" mass="21672">MAHRILTVCTGNICRSPIAEHLLTTHLAHHDITVTSAGTHAMVGCAMPGQARHWSLLLGGHGAKEHRGVQLTAAQIQDADLVLALDRQHRRTVVELHPPASRYCFTLLEFAHIVSTMTEDKMTEELAPPGSGQEGSVMARVVALVGSMRGVVPPLDHRDDYDVVDPYLGSDDMYAHAAKVIETAVLRIAGFVDQVAHRPA</sequence>
<evidence type="ECO:0000313" key="7">
    <source>
        <dbReference type="Proteomes" id="UP001219037"/>
    </source>
</evidence>
<gene>
    <name evidence="6" type="ORF">P8192_03310</name>
</gene>
<dbReference type="Gene3D" id="3.40.50.2300">
    <property type="match status" value="1"/>
</dbReference>
<keyword evidence="3" id="KW-0378">Hydrolase</keyword>
<dbReference type="SMART" id="SM00226">
    <property type="entry name" value="LMWPc"/>
    <property type="match status" value="1"/>
</dbReference>
<proteinExistence type="inferred from homology"/>
<evidence type="ECO:0000259" key="5">
    <source>
        <dbReference type="SMART" id="SM00226"/>
    </source>
</evidence>
<name>A0ABY8H7P5_9MICC</name>
<dbReference type="InterPro" id="IPR023485">
    <property type="entry name" value="Ptyr_pPase"/>
</dbReference>
<dbReference type="PANTHER" id="PTHR11717:SF7">
    <property type="entry name" value="LOW MOLECULAR WEIGHT PHOSPHOTYROSINE PROTEIN PHOSPHATASE"/>
    <property type="match status" value="1"/>
</dbReference>
<evidence type="ECO:0000256" key="1">
    <source>
        <dbReference type="ARBA" id="ARBA00011063"/>
    </source>
</evidence>
<dbReference type="SUPFAM" id="SSF52788">
    <property type="entry name" value="Phosphotyrosine protein phosphatases I"/>
    <property type="match status" value="1"/>
</dbReference>
<dbReference type="InterPro" id="IPR050438">
    <property type="entry name" value="LMW_PTPase"/>
</dbReference>
<comment type="similarity">
    <text evidence="1">Belongs to the low molecular weight phosphotyrosine protein phosphatase family.</text>
</comment>
<accession>A0ABY8H7P5</accession>
<dbReference type="EC" id="3.1.3.48" evidence="2"/>
<dbReference type="Proteomes" id="UP001219037">
    <property type="component" value="Chromosome"/>
</dbReference>